<evidence type="ECO:0000313" key="3">
    <source>
        <dbReference type="Proteomes" id="UP000070516"/>
    </source>
</evidence>
<keyword evidence="1" id="KW-0812">Transmembrane</keyword>
<accession>A0A127I777</accession>
<dbReference type="KEGG" id="pazo:AYR47_31520"/>
<dbReference type="RefSeq" id="WP_061449382.1">
    <property type="nucleotide sequence ID" value="NZ_CP014546.1"/>
</dbReference>
<organism evidence="2 3">
    <name type="scientific">Pseudomonas azotoformans</name>
    <dbReference type="NCBI Taxonomy" id="47878"/>
    <lineage>
        <taxon>Bacteria</taxon>
        <taxon>Pseudomonadati</taxon>
        <taxon>Pseudomonadota</taxon>
        <taxon>Gammaproteobacteria</taxon>
        <taxon>Pseudomonadales</taxon>
        <taxon>Pseudomonadaceae</taxon>
        <taxon>Pseudomonas</taxon>
    </lineage>
</organism>
<protein>
    <submittedName>
        <fullName evidence="2">Uncharacterized protein</fullName>
    </submittedName>
</protein>
<evidence type="ECO:0000313" key="2">
    <source>
        <dbReference type="EMBL" id="AMN82557.1"/>
    </source>
</evidence>
<feature type="transmembrane region" description="Helical" evidence="1">
    <location>
        <begin position="123"/>
        <end position="145"/>
    </location>
</feature>
<feature type="transmembrane region" description="Helical" evidence="1">
    <location>
        <begin position="197"/>
        <end position="215"/>
    </location>
</feature>
<dbReference type="AlphaFoldDB" id="A0A127I777"/>
<feature type="transmembrane region" description="Helical" evidence="1">
    <location>
        <begin position="91"/>
        <end position="111"/>
    </location>
</feature>
<dbReference type="Proteomes" id="UP000070516">
    <property type="component" value="Chromosome"/>
</dbReference>
<proteinExistence type="predicted"/>
<feature type="transmembrane region" description="Helical" evidence="1">
    <location>
        <begin position="405"/>
        <end position="429"/>
    </location>
</feature>
<sequence>MALLFCQKQRIPAHEAIQLQRILSKEWLRIQGFRLMSISTASFFHPYSNFLHGAAYNLHQILEGLGVASSSFIERDSAGKIIGSYWSPDQAVVITLGYLVLLALVMIPCLAAASYTVGNKRGLIIFFAVLFLPGVLNCLGLFPTINYLPTRYTIGGVGSLGSEVGLIPLLMLCAIIGWAAMVLIYDNFNLTERSRQIYDHFWFPLALVAAVFFVADNGANENATLLKEATANTQDASGYLLSQIRRYDDYCKANGLSDLRSCQWSRDSQRTFTNIKEGGAVYFINFAPDASKGFYSVGSKTINNEDVIAIRTEIAAYNRRLCPVKYFSSEISQSAPLSSTCEQAPSRYCSAQPDGPPGLVEGSIGSRTVALASECIIPRLVAAKPYLQKMSAMVGQHDKAKNHRWLYFLAIAVAIGAKVALATTKLCLIDSRPMTDRRRVARIIQYRLGQCVRLLVRALFECSRWAGVVASHLYKLLKRV</sequence>
<reference evidence="2 3" key="1">
    <citation type="submission" date="2016-02" db="EMBL/GenBank/DDBJ databases">
        <title>Complete genome sequence of Pseudomonas azotoformans S4.</title>
        <authorList>
            <person name="Fang Y."/>
            <person name="Wu L."/>
            <person name="Feng G."/>
        </authorList>
    </citation>
    <scope>NUCLEOTIDE SEQUENCE [LARGE SCALE GENOMIC DNA]</scope>
    <source>
        <strain evidence="2 3">S4</strain>
    </source>
</reference>
<feature type="transmembrane region" description="Helical" evidence="1">
    <location>
        <begin position="165"/>
        <end position="185"/>
    </location>
</feature>
<gene>
    <name evidence="2" type="ORF">AYR47_31520</name>
</gene>
<keyword evidence="1" id="KW-0472">Membrane</keyword>
<evidence type="ECO:0000256" key="1">
    <source>
        <dbReference type="SAM" id="Phobius"/>
    </source>
</evidence>
<dbReference type="EMBL" id="CP014546">
    <property type="protein sequence ID" value="AMN82557.1"/>
    <property type="molecule type" value="Genomic_DNA"/>
</dbReference>
<name>A0A127I777_PSEAZ</name>
<keyword evidence="1" id="KW-1133">Transmembrane helix</keyword>